<dbReference type="Gene3D" id="3.30.565.10">
    <property type="entry name" value="Histidine kinase-like ATPase, C-terminal domain"/>
    <property type="match status" value="1"/>
</dbReference>
<dbReference type="InterPro" id="IPR005467">
    <property type="entry name" value="His_kinase_dom"/>
</dbReference>
<keyword evidence="8" id="KW-1185">Reference proteome</keyword>
<dbReference type="PRINTS" id="PR00344">
    <property type="entry name" value="BCTRLSENSOR"/>
</dbReference>
<dbReference type="SMART" id="SM00387">
    <property type="entry name" value="HATPase_c"/>
    <property type="match status" value="1"/>
</dbReference>
<gene>
    <name evidence="7" type="ORF">ACFQ1M_14700</name>
</gene>
<keyword evidence="7" id="KW-0547">Nucleotide-binding</keyword>
<name>A0ABW3D2Z1_9FLAO</name>
<reference evidence="8" key="1">
    <citation type="journal article" date="2019" name="Int. J. Syst. Evol. Microbiol.">
        <title>The Global Catalogue of Microorganisms (GCM) 10K type strain sequencing project: providing services to taxonomists for standard genome sequencing and annotation.</title>
        <authorList>
            <consortium name="The Broad Institute Genomics Platform"/>
            <consortium name="The Broad Institute Genome Sequencing Center for Infectious Disease"/>
            <person name="Wu L."/>
            <person name="Ma J."/>
        </authorList>
    </citation>
    <scope>NUCLEOTIDE SEQUENCE [LARGE SCALE GENOMIC DNA]</scope>
    <source>
        <strain evidence="8">CCUG 62952</strain>
    </source>
</reference>
<dbReference type="InterPro" id="IPR003594">
    <property type="entry name" value="HATPase_dom"/>
</dbReference>
<keyword evidence="4" id="KW-0808">Transferase</keyword>
<dbReference type="Pfam" id="PF02518">
    <property type="entry name" value="HATPase_c"/>
    <property type="match status" value="1"/>
</dbReference>
<dbReference type="Proteomes" id="UP001596978">
    <property type="component" value="Unassembled WGS sequence"/>
</dbReference>
<accession>A0ABW3D2Z1</accession>
<sequence length="370" mass="41922">MLRVFESKQKETDTNDSLYQEMASMAKVGSWRMNLDDLTVFWDQEAQKIHEVPSGYILNIEESINFITADHRENATMYLEECRDFGTPFEIEVEIKTFTKNIKWIRIAGKPVFEGRKIVGMRGVFQDIHELKTKEVTLQKSLDIVASQNAQLLNFAHIVSHNLRSHSSNLELVLDILDSVKGKKEKREVLNNLKQISSKLNETITHLNEVVTVNSAIEDKLRPVDFDNSLQVVLTSINELVKKEEATVKADFSALPSIDYIPAYLESILLNLITNAIKYRKPEIAPIIEVKSFMRGRTPVLTVIDNGLGIDLDMHGDKLFGMYKTFHDHPDAKGIGLFITKNQIESLHGSISVESTVGVGSKFTVEFKNV</sequence>
<evidence type="ECO:0000256" key="3">
    <source>
        <dbReference type="ARBA" id="ARBA00022553"/>
    </source>
</evidence>
<evidence type="ECO:0000259" key="6">
    <source>
        <dbReference type="PROSITE" id="PS50109"/>
    </source>
</evidence>
<dbReference type="InterPro" id="IPR052162">
    <property type="entry name" value="Sensor_kinase/Photoreceptor"/>
</dbReference>
<keyword evidence="5" id="KW-0418">Kinase</keyword>
<dbReference type="Gene3D" id="3.30.450.20">
    <property type="entry name" value="PAS domain"/>
    <property type="match status" value="1"/>
</dbReference>
<dbReference type="GO" id="GO:0005524">
    <property type="term" value="F:ATP binding"/>
    <property type="evidence" value="ECO:0007669"/>
    <property type="project" value="UniProtKB-KW"/>
</dbReference>
<dbReference type="EMBL" id="JBHTJH010000017">
    <property type="protein sequence ID" value="MFD0863462.1"/>
    <property type="molecule type" value="Genomic_DNA"/>
</dbReference>
<dbReference type="EC" id="2.7.13.3" evidence="2"/>
<evidence type="ECO:0000313" key="8">
    <source>
        <dbReference type="Proteomes" id="UP001596978"/>
    </source>
</evidence>
<feature type="domain" description="Histidine kinase" evidence="6">
    <location>
        <begin position="158"/>
        <end position="370"/>
    </location>
</feature>
<comment type="catalytic activity">
    <reaction evidence="1">
        <text>ATP + protein L-histidine = ADP + protein N-phospho-L-histidine.</text>
        <dbReference type="EC" id="2.7.13.3"/>
    </reaction>
</comment>
<dbReference type="PANTHER" id="PTHR43304:SF1">
    <property type="entry name" value="PAC DOMAIN-CONTAINING PROTEIN"/>
    <property type="match status" value="1"/>
</dbReference>
<evidence type="ECO:0000313" key="7">
    <source>
        <dbReference type="EMBL" id="MFD0863462.1"/>
    </source>
</evidence>
<keyword evidence="7" id="KW-0067">ATP-binding</keyword>
<evidence type="ECO:0000256" key="2">
    <source>
        <dbReference type="ARBA" id="ARBA00012438"/>
    </source>
</evidence>
<evidence type="ECO:0000256" key="1">
    <source>
        <dbReference type="ARBA" id="ARBA00000085"/>
    </source>
</evidence>
<dbReference type="SUPFAM" id="SSF55785">
    <property type="entry name" value="PYP-like sensor domain (PAS domain)"/>
    <property type="match status" value="1"/>
</dbReference>
<dbReference type="SUPFAM" id="SSF55874">
    <property type="entry name" value="ATPase domain of HSP90 chaperone/DNA topoisomerase II/histidine kinase"/>
    <property type="match status" value="1"/>
</dbReference>
<dbReference type="InterPro" id="IPR036890">
    <property type="entry name" value="HATPase_C_sf"/>
</dbReference>
<evidence type="ECO:0000256" key="5">
    <source>
        <dbReference type="ARBA" id="ARBA00022777"/>
    </source>
</evidence>
<dbReference type="RefSeq" id="WP_386409527.1">
    <property type="nucleotide sequence ID" value="NZ_JBHTJH010000017.1"/>
</dbReference>
<proteinExistence type="predicted"/>
<organism evidence="7 8">
    <name type="scientific">Sungkyunkwania multivorans</name>
    <dbReference type="NCBI Taxonomy" id="1173618"/>
    <lineage>
        <taxon>Bacteria</taxon>
        <taxon>Pseudomonadati</taxon>
        <taxon>Bacteroidota</taxon>
        <taxon>Flavobacteriia</taxon>
        <taxon>Flavobacteriales</taxon>
        <taxon>Flavobacteriaceae</taxon>
        <taxon>Sungkyunkwania</taxon>
    </lineage>
</organism>
<dbReference type="PANTHER" id="PTHR43304">
    <property type="entry name" value="PHYTOCHROME-LIKE PROTEIN CPH1"/>
    <property type="match status" value="1"/>
</dbReference>
<dbReference type="PROSITE" id="PS50109">
    <property type="entry name" value="HIS_KIN"/>
    <property type="match status" value="1"/>
</dbReference>
<keyword evidence="3" id="KW-0597">Phosphoprotein</keyword>
<protein>
    <recommendedName>
        <fullName evidence="2">histidine kinase</fullName>
        <ecNumber evidence="2">2.7.13.3</ecNumber>
    </recommendedName>
</protein>
<dbReference type="InterPro" id="IPR035965">
    <property type="entry name" value="PAS-like_dom_sf"/>
</dbReference>
<dbReference type="InterPro" id="IPR004358">
    <property type="entry name" value="Sig_transdc_His_kin-like_C"/>
</dbReference>
<comment type="caution">
    <text evidence="7">The sequence shown here is derived from an EMBL/GenBank/DDBJ whole genome shotgun (WGS) entry which is preliminary data.</text>
</comment>
<evidence type="ECO:0000256" key="4">
    <source>
        <dbReference type="ARBA" id="ARBA00022679"/>
    </source>
</evidence>